<dbReference type="AlphaFoldDB" id="A0A1A0VWH5"/>
<reference evidence="2" key="1">
    <citation type="submission" date="2016-06" db="EMBL/GenBank/DDBJ databases">
        <authorList>
            <person name="Sutton G."/>
            <person name="Brinkac L."/>
            <person name="Sanka R."/>
            <person name="Adams M."/>
            <person name="Lau E."/>
            <person name="Mehaffy C."/>
            <person name="Tameris M."/>
            <person name="Hatherill M."/>
            <person name="Hanekom W."/>
            <person name="Mahomed H."/>
            <person name="Mcshane H."/>
        </authorList>
    </citation>
    <scope>NUCLEOTIDE SEQUENCE [LARGE SCALE GENOMIC DNA]</scope>
    <source>
        <strain evidence="2">852002-10433_SCH5171157</strain>
    </source>
</reference>
<evidence type="ECO:0000313" key="1">
    <source>
        <dbReference type="EMBL" id="OBB87546.1"/>
    </source>
</evidence>
<proteinExistence type="predicted"/>
<name>A0A1A0VWH5_MYCPR</name>
<dbReference type="EMBL" id="LZSY01000120">
    <property type="protein sequence ID" value="OBB87546.1"/>
    <property type="molecule type" value="Genomic_DNA"/>
</dbReference>
<dbReference type="Proteomes" id="UP000094008">
    <property type="component" value="Unassembled WGS sequence"/>
</dbReference>
<comment type="caution">
    <text evidence="1">The sequence shown here is derived from an EMBL/GenBank/DDBJ whole genome shotgun (WGS) entry which is preliminary data.</text>
</comment>
<dbReference type="OrthoDB" id="4764365at2"/>
<accession>A0A1A0VWH5</accession>
<gene>
    <name evidence="1" type="ORF">A5779_32625</name>
</gene>
<evidence type="ECO:0008006" key="3">
    <source>
        <dbReference type="Google" id="ProtNLM"/>
    </source>
</evidence>
<protein>
    <recommendedName>
        <fullName evidence="3">Fur family transcriptional regulator</fullName>
    </recommendedName>
</protein>
<dbReference type="RefSeq" id="WP_064884983.1">
    <property type="nucleotide sequence ID" value="NZ_LZSY01000120.1"/>
</dbReference>
<organism evidence="1 2">
    <name type="scientific">Mycolicibacterium peregrinum</name>
    <name type="common">Mycobacterium peregrinum</name>
    <dbReference type="NCBI Taxonomy" id="43304"/>
    <lineage>
        <taxon>Bacteria</taxon>
        <taxon>Bacillati</taxon>
        <taxon>Actinomycetota</taxon>
        <taxon>Actinomycetes</taxon>
        <taxon>Mycobacteriales</taxon>
        <taxon>Mycobacteriaceae</taxon>
        <taxon>Mycolicibacterium</taxon>
    </lineage>
</organism>
<sequence length="96" mass="10559">MNGQESTLNARQAACLDVLRSTKGFLSTTEIREQVNTMAGVALVAEQVYRALLTLERRGLAERVRVEGSVKAHWGRAGWTVDLALQESSCKPRETA</sequence>
<evidence type="ECO:0000313" key="2">
    <source>
        <dbReference type="Proteomes" id="UP000094008"/>
    </source>
</evidence>